<dbReference type="Gene3D" id="3.10.450.10">
    <property type="match status" value="1"/>
</dbReference>
<keyword evidence="3" id="KW-0789">Thiol protease inhibitor</keyword>
<dbReference type="GO" id="GO:0004869">
    <property type="term" value="F:cysteine-type endopeptidase inhibitor activity"/>
    <property type="evidence" value="ECO:0007669"/>
    <property type="project" value="UniProtKB-KW"/>
</dbReference>
<keyword evidence="2" id="KW-0646">Protease inhibitor</keyword>
<dbReference type="CDD" id="cd00042">
    <property type="entry name" value="CY"/>
    <property type="match status" value="1"/>
</dbReference>
<sequence length="127" mass="13690">MAMTMTLSSMLIAAAAVVGLCSVAPAASAREEPLQPQIVGGWKPIKNVNDPHIQEIGRWAVSEHVKVANDGLGFGRVVSGEEQIVAGKNYRLRIQATKVGGQKAMYRAVVYEQLTNTRQLLSFDPAN</sequence>
<dbReference type="InterPro" id="IPR000010">
    <property type="entry name" value="Cystatin_dom"/>
</dbReference>
<dbReference type="SUPFAM" id="SSF54403">
    <property type="entry name" value="Cystatin/monellin"/>
    <property type="match status" value="1"/>
</dbReference>
<evidence type="ECO:0000256" key="3">
    <source>
        <dbReference type="ARBA" id="ARBA00022704"/>
    </source>
</evidence>
<evidence type="ECO:0000256" key="1">
    <source>
        <dbReference type="ARBA" id="ARBA00007233"/>
    </source>
</evidence>
<dbReference type="SMART" id="SM00043">
    <property type="entry name" value="CY"/>
    <property type="match status" value="1"/>
</dbReference>
<dbReference type="PANTHER" id="PTHR47116">
    <property type="entry name" value="PHLOEM FILAMENT PROTEIN"/>
    <property type="match status" value="1"/>
</dbReference>
<dbReference type="InterPro" id="IPR027214">
    <property type="entry name" value="Cystatin"/>
</dbReference>
<dbReference type="EMBL" id="NCVQ01000001">
    <property type="protein sequence ID" value="PWZ54530.1"/>
    <property type="molecule type" value="Genomic_DNA"/>
</dbReference>
<proteinExistence type="inferred from homology"/>
<dbReference type="InterPro" id="IPR018073">
    <property type="entry name" value="Prot_inh_cystat_CS"/>
</dbReference>
<comment type="caution">
    <text evidence="6">The sequence shown here is derived from an EMBL/GenBank/DDBJ whole genome shotgun (WGS) entry which is preliminary data.</text>
</comment>
<comment type="similarity">
    <text evidence="1">Belongs to the cystatin family. Phytocystatin subfamily.</text>
</comment>
<evidence type="ECO:0000259" key="5">
    <source>
        <dbReference type="SMART" id="SM00043"/>
    </source>
</evidence>
<evidence type="ECO:0000313" key="6">
    <source>
        <dbReference type="EMBL" id="PWZ54530.1"/>
    </source>
</evidence>
<keyword evidence="4" id="KW-0732">Signal</keyword>
<feature type="signal peptide" evidence="4">
    <location>
        <begin position="1"/>
        <end position="29"/>
    </location>
</feature>
<name>A0A317Y783_MAIZE</name>
<evidence type="ECO:0000256" key="4">
    <source>
        <dbReference type="SAM" id="SignalP"/>
    </source>
</evidence>
<accession>A0A317Y783</accession>
<dbReference type="Pfam" id="PF16845">
    <property type="entry name" value="SQAPI"/>
    <property type="match status" value="1"/>
</dbReference>
<gene>
    <name evidence="6" type="primary">Os03g0429000_2</name>
    <name evidence="6" type="ORF">Zm00014a_025654</name>
</gene>
<dbReference type="ExpressionAtlas" id="A0A317Y783">
    <property type="expression patterns" value="baseline and differential"/>
</dbReference>
<protein>
    <submittedName>
        <fullName evidence="6">Cysteine proteinase inhibitor 8</fullName>
    </submittedName>
</protein>
<evidence type="ECO:0000256" key="2">
    <source>
        <dbReference type="ARBA" id="ARBA00022690"/>
    </source>
</evidence>
<dbReference type="AlphaFoldDB" id="A0A317Y783"/>
<dbReference type="Proteomes" id="UP000251960">
    <property type="component" value="Chromosome 1"/>
</dbReference>
<organism evidence="6">
    <name type="scientific">Zea mays</name>
    <name type="common">Maize</name>
    <dbReference type="NCBI Taxonomy" id="4577"/>
    <lineage>
        <taxon>Eukaryota</taxon>
        <taxon>Viridiplantae</taxon>
        <taxon>Streptophyta</taxon>
        <taxon>Embryophyta</taxon>
        <taxon>Tracheophyta</taxon>
        <taxon>Spermatophyta</taxon>
        <taxon>Magnoliopsida</taxon>
        <taxon>Liliopsida</taxon>
        <taxon>Poales</taxon>
        <taxon>Poaceae</taxon>
        <taxon>PACMAD clade</taxon>
        <taxon>Panicoideae</taxon>
        <taxon>Andropogonodae</taxon>
        <taxon>Andropogoneae</taxon>
        <taxon>Tripsacinae</taxon>
        <taxon>Zea</taxon>
    </lineage>
</organism>
<dbReference type="PROSITE" id="PS00287">
    <property type="entry name" value="CYSTATIN"/>
    <property type="match status" value="1"/>
</dbReference>
<feature type="chain" id="PRO_5018618180" evidence="4">
    <location>
        <begin position="30"/>
        <end position="127"/>
    </location>
</feature>
<dbReference type="InterPro" id="IPR046350">
    <property type="entry name" value="Cystatin_sf"/>
</dbReference>
<feature type="domain" description="Cystatin" evidence="5">
    <location>
        <begin position="37"/>
        <end position="126"/>
    </location>
</feature>
<reference evidence="6" key="1">
    <citation type="journal article" date="2018" name="Nat. Genet.">
        <title>Extensive intraspecific gene order and gene structural variations between Mo17 and other maize genomes.</title>
        <authorList>
            <person name="Sun S."/>
            <person name="Zhou Y."/>
            <person name="Chen J."/>
            <person name="Shi J."/>
            <person name="Zhao H."/>
            <person name="Zhao H."/>
            <person name="Song W."/>
            <person name="Zhang M."/>
            <person name="Cui Y."/>
            <person name="Dong X."/>
            <person name="Liu H."/>
            <person name="Ma X."/>
            <person name="Jiao Y."/>
            <person name="Wang B."/>
            <person name="Wei X."/>
            <person name="Stein J.C."/>
            <person name="Glaubitz J.C."/>
            <person name="Lu F."/>
            <person name="Yu G."/>
            <person name="Liang C."/>
            <person name="Fengler K."/>
            <person name="Li B."/>
            <person name="Rafalski A."/>
            <person name="Schnable P.S."/>
            <person name="Ware D.H."/>
            <person name="Buckler E.S."/>
            <person name="Lai J."/>
        </authorList>
    </citation>
    <scope>NUCLEOTIDE SEQUENCE [LARGE SCALE GENOMIC DNA]</scope>
    <source>
        <tissue evidence="6">Seedling</tissue>
    </source>
</reference>